<comment type="caution">
    <text evidence="2">The sequence shown here is derived from an EMBL/GenBank/DDBJ whole genome shotgun (WGS) entry which is preliminary data.</text>
</comment>
<sequence length="205" mass="22002">MSRMLEGGNASAGFRGLGISFRLVGWASFWIKLVLAIISGVTILFAFPFAFFRQNLTPNVPNVPGSQVAASSPSGGLGLLIIAIGIVFLSVSVFWSFRFTRFSRRFLIPGANPPTKAETLRMVKLALVTDVFGMLMAVIGGEWIVGVIIGKAISQGVVFAGLTRIVEPIELLVVQACINTMAGQFAGIASSLWLLQRTTQIRPSK</sequence>
<protein>
    <submittedName>
        <fullName evidence="2">Uncharacterized protein</fullName>
    </submittedName>
</protein>
<dbReference type="OrthoDB" id="5766633at2"/>
<name>A0A2W1JQS9_9CYAN</name>
<dbReference type="EMBL" id="PQWO01000010">
    <property type="protein sequence ID" value="PZD72464.1"/>
    <property type="molecule type" value="Genomic_DNA"/>
</dbReference>
<dbReference type="Pfam" id="PF12263">
    <property type="entry name" value="DUF3611"/>
    <property type="match status" value="1"/>
</dbReference>
<evidence type="ECO:0000313" key="2">
    <source>
        <dbReference type="EMBL" id="PZD72464.1"/>
    </source>
</evidence>
<keyword evidence="1" id="KW-1133">Transmembrane helix</keyword>
<dbReference type="InterPro" id="IPR022051">
    <property type="entry name" value="DUF3611"/>
</dbReference>
<gene>
    <name evidence="2" type="ORF">C1752_03718</name>
</gene>
<accession>A0A2W1JQS9</accession>
<dbReference type="PANTHER" id="PTHR34548">
    <property type="entry name" value="PROTEIN TIC 21, CHLOROPLASTIC"/>
    <property type="match status" value="1"/>
</dbReference>
<keyword evidence="1" id="KW-0812">Transmembrane</keyword>
<feature type="transmembrane region" description="Helical" evidence="1">
    <location>
        <begin position="77"/>
        <end position="97"/>
    </location>
</feature>
<organism evidence="2 3">
    <name type="scientific">Acaryochloris thomasi RCC1774</name>
    <dbReference type="NCBI Taxonomy" id="1764569"/>
    <lineage>
        <taxon>Bacteria</taxon>
        <taxon>Bacillati</taxon>
        <taxon>Cyanobacteriota</taxon>
        <taxon>Cyanophyceae</taxon>
        <taxon>Acaryochloridales</taxon>
        <taxon>Acaryochloridaceae</taxon>
        <taxon>Acaryochloris</taxon>
        <taxon>Acaryochloris thomasi</taxon>
    </lineage>
</organism>
<keyword evidence="1" id="KW-0472">Membrane</keyword>
<reference evidence="2 3" key="1">
    <citation type="journal article" date="2018" name="Sci. Rep.">
        <title>A novel species of the marine cyanobacterium Acaryochloris with a unique pigment content and lifestyle.</title>
        <authorList>
            <person name="Partensky F."/>
            <person name="Six C."/>
            <person name="Ratin M."/>
            <person name="Garczarek L."/>
            <person name="Vaulot D."/>
            <person name="Probert I."/>
            <person name="Calteau A."/>
            <person name="Gourvil P."/>
            <person name="Marie D."/>
            <person name="Grebert T."/>
            <person name="Bouchier C."/>
            <person name="Le Panse S."/>
            <person name="Gachenot M."/>
            <person name="Rodriguez F."/>
            <person name="Garrido J.L."/>
        </authorList>
    </citation>
    <scope>NUCLEOTIDE SEQUENCE [LARGE SCALE GENOMIC DNA]</scope>
    <source>
        <strain evidence="2 3">RCC1774</strain>
    </source>
</reference>
<dbReference type="RefSeq" id="WP_110987114.1">
    <property type="nucleotide sequence ID" value="NZ_CAWNWM010000010.1"/>
</dbReference>
<dbReference type="PANTHER" id="PTHR34548:SF2">
    <property type="entry name" value="PROTEIN TIC 21, CHLOROPLASTIC"/>
    <property type="match status" value="1"/>
</dbReference>
<keyword evidence="3" id="KW-1185">Reference proteome</keyword>
<proteinExistence type="predicted"/>
<evidence type="ECO:0000256" key="1">
    <source>
        <dbReference type="SAM" id="Phobius"/>
    </source>
</evidence>
<feature type="transmembrane region" description="Helical" evidence="1">
    <location>
        <begin position="173"/>
        <end position="195"/>
    </location>
</feature>
<dbReference type="Proteomes" id="UP000248857">
    <property type="component" value="Unassembled WGS sequence"/>
</dbReference>
<feature type="transmembrane region" description="Helical" evidence="1">
    <location>
        <begin position="131"/>
        <end position="153"/>
    </location>
</feature>
<evidence type="ECO:0000313" key="3">
    <source>
        <dbReference type="Proteomes" id="UP000248857"/>
    </source>
</evidence>
<dbReference type="AlphaFoldDB" id="A0A2W1JQS9"/>
<feature type="transmembrane region" description="Helical" evidence="1">
    <location>
        <begin position="29"/>
        <end position="52"/>
    </location>
</feature>